<comment type="subcellular location">
    <subcellularLocation>
        <location evidence="8">Secreted</location>
    </subcellularLocation>
</comment>
<evidence type="ECO:0000256" key="2">
    <source>
        <dbReference type="ARBA" id="ARBA00022670"/>
    </source>
</evidence>
<dbReference type="InterPro" id="IPR052759">
    <property type="entry name" value="Metalloprotease_M4"/>
</dbReference>
<keyword evidence="4 8" id="KW-0378">Hydrolase</keyword>
<dbReference type="AlphaFoldDB" id="A0A4Q2KQ00"/>
<feature type="region of interest" description="Disordered" evidence="9">
    <location>
        <begin position="374"/>
        <end position="406"/>
    </location>
</feature>
<evidence type="ECO:0000313" key="13">
    <source>
        <dbReference type="Proteomes" id="UP000293865"/>
    </source>
</evidence>
<feature type="region of interest" description="Disordered" evidence="9">
    <location>
        <begin position="72"/>
        <end position="95"/>
    </location>
</feature>
<evidence type="ECO:0000256" key="4">
    <source>
        <dbReference type="ARBA" id="ARBA00022801"/>
    </source>
</evidence>
<keyword evidence="2 8" id="KW-0645">Protease</keyword>
<dbReference type="InterPro" id="IPR023612">
    <property type="entry name" value="Peptidase_M4"/>
</dbReference>
<dbReference type="EC" id="3.4.24.-" evidence="8"/>
<dbReference type="EMBL" id="SDPN01000048">
    <property type="protein sequence ID" value="RXZ67464.1"/>
    <property type="molecule type" value="Genomic_DNA"/>
</dbReference>
<proteinExistence type="inferred from homology"/>
<dbReference type="CDD" id="cd09597">
    <property type="entry name" value="M4_TLP"/>
    <property type="match status" value="1"/>
</dbReference>
<dbReference type="GO" id="GO:0006508">
    <property type="term" value="P:proteolysis"/>
    <property type="evidence" value="ECO:0007669"/>
    <property type="project" value="UniProtKB-KW"/>
</dbReference>
<feature type="compositionally biased region" description="Basic and acidic residues" evidence="9">
    <location>
        <begin position="85"/>
        <end position="95"/>
    </location>
</feature>
<organism evidence="12 13">
    <name type="scientific">Agromyces albus</name>
    <dbReference type="NCBI Taxonomy" id="205332"/>
    <lineage>
        <taxon>Bacteria</taxon>
        <taxon>Bacillati</taxon>
        <taxon>Actinomycetota</taxon>
        <taxon>Actinomycetes</taxon>
        <taxon>Micrococcales</taxon>
        <taxon>Microbacteriaceae</taxon>
        <taxon>Agromyces</taxon>
    </lineage>
</organism>
<dbReference type="PANTHER" id="PTHR43579">
    <property type="match status" value="1"/>
</dbReference>
<name>A0A4Q2KQ00_9MICO</name>
<comment type="cofactor">
    <cofactor evidence="8">
        <name>Zn(2+)</name>
        <dbReference type="ChEBI" id="CHEBI:29105"/>
    </cofactor>
</comment>
<feature type="domain" description="Peptidase M4" evidence="10">
    <location>
        <begin position="112"/>
        <end position="196"/>
    </location>
</feature>
<dbReference type="PRINTS" id="PR00730">
    <property type="entry name" value="THERMOLYSIN"/>
</dbReference>
<dbReference type="Gene3D" id="1.10.390.10">
    <property type="entry name" value="Neutral Protease Domain 2"/>
    <property type="match status" value="1"/>
</dbReference>
<protein>
    <recommendedName>
        <fullName evidence="8">Neutral metalloproteinase</fullName>
        <ecNumber evidence="8">3.4.24.-</ecNumber>
    </recommendedName>
</protein>
<dbReference type="RefSeq" id="WP_129522230.1">
    <property type="nucleotide sequence ID" value="NZ_SDPN01000048.1"/>
</dbReference>
<feature type="compositionally biased region" description="Polar residues" evidence="9">
    <location>
        <begin position="385"/>
        <end position="397"/>
    </location>
</feature>
<evidence type="ECO:0000256" key="1">
    <source>
        <dbReference type="ARBA" id="ARBA00009388"/>
    </source>
</evidence>
<comment type="caution">
    <text evidence="12">The sequence shown here is derived from an EMBL/GenBank/DDBJ whole genome shotgun (WGS) entry which is preliminary data.</text>
</comment>
<feature type="active site" evidence="7">
    <location>
        <position position="189"/>
    </location>
</feature>
<keyword evidence="3" id="KW-0479">Metal-binding</keyword>
<keyword evidence="13" id="KW-1185">Reference proteome</keyword>
<keyword evidence="5 8" id="KW-0862">Zinc</keyword>
<dbReference type="Gene3D" id="3.10.170.10">
    <property type="match status" value="1"/>
</dbReference>
<evidence type="ECO:0000259" key="11">
    <source>
        <dbReference type="Pfam" id="PF02868"/>
    </source>
</evidence>
<evidence type="ECO:0000256" key="9">
    <source>
        <dbReference type="SAM" id="MobiDB-lite"/>
    </source>
</evidence>
<sequence length="406" mass="44245">MTRTPRPYPYSTPHKAIVPPYLLARIAAIDDPRFDVAADAARRSLLRDAPMREWRREGEPPSFIAHERPARDERPAALPGMAPSPDRRISDAENAERLPGRLVRREGQPITGDAAVDAAYDGLGETFELFARVFGRDSIDGAGIPLEATVHYGDRYDNAFWDGERMVFGDGDGEVFRGFTNSLSVIGHELTHGVTERTAKLRYQGQSGALNEHISDVFGALVEQYGMGQDAASATWLIGEGVFTDLVEGRAIRSMKEPGTAYDDDVLGRDPQPDHFDRYIETDDDNGGVHLNSGIPNRAFALAAIELGGFAWEHVGRIWYDVLTSGRLRPDDGFHTFAAETVRAADERFGADSPESRAVTSGWSAVGIEELPALDPVPERAASDAGSTMPTWTSSSRGAGASPDFD</sequence>
<dbReference type="Proteomes" id="UP000293865">
    <property type="component" value="Unassembled WGS sequence"/>
</dbReference>
<dbReference type="SUPFAM" id="SSF55486">
    <property type="entry name" value="Metalloproteases ('zincins'), catalytic domain"/>
    <property type="match status" value="1"/>
</dbReference>
<comment type="similarity">
    <text evidence="1 8">Belongs to the peptidase M4 family.</text>
</comment>
<feature type="domain" description="Peptidase M4 C-terminal" evidence="11">
    <location>
        <begin position="199"/>
        <end position="368"/>
    </location>
</feature>
<evidence type="ECO:0000256" key="3">
    <source>
        <dbReference type="ARBA" id="ARBA00022723"/>
    </source>
</evidence>
<dbReference type="Pfam" id="PF01447">
    <property type="entry name" value="Peptidase_M4"/>
    <property type="match status" value="1"/>
</dbReference>
<dbReference type="InterPro" id="IPR027268">
    <property type="entry name" value="Peptidase_M4/M1_CTD_sf"/>
</dbReference>
<gene>
    <name evidence="12" type="ORF">ESP51_17780</name>
</gene>
<dbReference type="PANTHER" id="PTHR43579:SF1">
    <property type="entry name" value="NEUTRAL METALLOPROTEINASE"/>
    <property type="match status" value="1"/>
</dbReference>
<dbReference type="InterPro" id="IPR001570">
    <property type="entry name" value="Peptidase_M4_C_domain"/>
</dbReference>
<comment type="function">
    <text evidence="8">Extracellular zinc metalloprotease.</text>
</comment>
<dbReference type="GO" id="GO:0004222">
    <property type="term" value="F:metalloendopeptidase activity"/>
    <property type="evidence" value="ECO:0007669"/>
    <property type="project" value="UniProtKB-UniRule"/>
</dbReference>
<dbReference type="InterPro" id="IPR013856">
    <property type="entry name" value="Peptidase_M4_domain"/>
</dbReference>
<evidence type="ECO:0000256" key="5">
    <source>
        <dbReference type="ARBA" id="ARBA00022833"/>
    </source>
</evidence>
<accession>A0A4Q2KQ00</accession>
<evidence type="ECO:0000256" key="6">
    <source>
        <dbReference type="ARBA" id="ARBA00023049"/>
    </source>
</evidence>
<evidence type="ECO:0000259" key="10">
    <source>
        <dbReference type="Pfam" id="PF01447"/>
    </source>
</evidence>
<feature type="active site" description="Proton donor" evidence="7">
    <location>
        <position position="290"/>
    </location>
</feature>
<keyword evidence="8" id="KW-0964">Secreted</keyword>
<dbReference type="GO" id="GO:0005576">
    <property type="term" value="C:extracellular region"/>
    <property type="evidence" value="ECO:0007669"/>
    <property type="project" value="UniProtKB-SubCell"/>
</dbReference>
<dbReference type="OrthoDB" id="291295at2"/>
<reference evidence="12 13" key="1">
    <citation type="submission" date="2019-01" db="EMBL/GenBank/DDBJ databases">
        <title>Agromyces.</title>
        <authorList>
            <person name="Li J."/>
        </authorList>
    </citation>
    <scope>NUCLEOTIDE SEQUENCE [LARGE SCALE GENOMIC DNA]</scope>
    <source>
        <strain evidence="12 13">DSM 15934</strain>
    </source>
</reference>
<evidence type="ECO:0000256" key="7">
    <source>
        <dbReference type="PIRSR" id="PIRSR623612-1"/>
    </source>
</evidence>
<evidence type="ECO:0000256" key="8">
    <source>
        <dbReference type="RuleBase" id="RU366073"/>
    </source>
</evidence>
<dbReference type="Pfam" id="PF02868">
    <property type="entry name" value="Peptidase_M4_C"/>
    <property type="match status" value="1"/>
</dbReference>
<evidence type="ECO:0000313" key="12">
    <source>
        <dbReference type="EMBL" id="RXZ67464.1"/>
    </source>
</evidence>
<dbReference type="GO" id="GO:0046872">
    <property type="term" value="F:metal ion binding"/>
    <property type="evidence" value="ECO:0007669"/>
    <property type="project" value="UniProtKB-UniRule"/>
</dbReference>
<keyword evidence="6 8" id="KW-0482">Metalloprotease</keyword>